<evidence type="ECO:0000256" key="4">
    <source>
        <dbReference type="ARBA" id="ARBA00022827"/>
    </source>
</evidence>
<dbReference type="Pfam" id="PF02771">
    <property type="entry name" value="Acyl-CoA_dh_N"/>
    <property type="match status" value="1"/>
</dbReference>
<dbReference type="PANTHER" id="PTHR43884">
    <property type="entry name" value="ACYL-COA DEHYDROGENASE"/>
    <property type="match status" value="1"/>
</dbReference>
<evidence type="ECO:0000259" key="7">
    <source>
        <dbReference type="Pfam" id="PF02770"/>
    </source>
</evidence>
<dbReference type="SUPFAM" id="SSF56645">
    <property type="entry name" value="Acyl-CoA dehydrogenase NM domain-like"/>
    <property type="match status" value="1"/>
</dbReference>
<organism evidence="9">
    <name type="scientific">hydrothermal vent metagenome</name>
    <dbReference type="NCBI Taxonomy" id="652676"/>
    <lineage>
        <taxon>unclassified sequences</taxon>
        <taxon>metagenomes</taxon>
        <taxon>ecological metagenomes</taxon>
    </lineage>
</organism>
<dbReference type="Pfam" id="PF00441">
    <property type="entry name" value="Acyl-CoA_dh_1"/>
    <property type="match status" value="1"/>
</dbReference>
<dbReference type="EMBL" id="UOEI01000066">
    <property type="protein sequence ID" value="VAV91652.1"/>
    <property type="molecule type" value="Genomic_DNA"/>
</dbReference>
<evidence type="ECO:0000256" key="1">
    <source>
        <dbReference type="ARBA" id="ARBA00001974"/>
    </source>
</evidence>
<feature type="domain" description="Acyl-CoA oxidase/dehydrogenase middle" evidence="7">
    <location>
        <begin position="137"/>
        <end position="212"/>
    </location>
</feature>
<keyword evidence="4" id="KW-0274">FAD</keyword>
<keyword evidence="3" id="KW-0285">Flavoprotein</keyword>
<gene>
    <name evidence="9" type="ORF">MNBD_ACTINO01-1511</name>
</gene>
<evidence type="ECO:0000259" key="8">
    <source>
        <dbReference type="Pfam" id="PF02771"/>
    </source>
</evidence>
<comment type="cofactor">
    <cofactor evidence="1">
        <name>FAD</name>
        <dbReference type="ChEBI" id="CHEBI:57692"/>
    </cofactor>
</comment>
<reference evidence="9" key="1">
    <citation type="submission" date="2018-06" db="EMBL/GenBank/DDBJ databases">
        <authorList>
            <person name="Zhirakovskaya E."/>
        </authorList>
    </citation>
    <scope>NUCLEOTIDE SEQUENCE</scope>
</reference>
<dbReference type="Gene3D" id="2.40.110.10">
    <property type="entry name" value="Butyryl-CoA Dehydrogenase, subunit A, domain 2"/>
    <property type="match status" value="1"/>
</dbReference>
<dbReference type="Pfam" id="PF02770">
    <property type="entry name" value="Acyl-CoA_dh_M"/>
    <property type="match status" value="1"/>
</dbReference>
<feature type="domain" description="Acyl-CoA dehydrogenase/oxidase C-terminal" evidence="6">
    <location>
        <begin position="230"/>
        <end position="372"/>
    </location>
</feature>
<dbReference type="CDD" id="cd00567">
    <property type="entry name" value="ACAD"/>
    <property type="match status" value="1"/>
</dbReference>
<dbReference type="SUPFAM" id="SSF47203">
    <property type="entry name" value="Acyl-CoA dehydrogenase C-terminal domain-like"/>
    <property type="match status" value="1"/>
</dbReference>
<name>A0A3B0RIK4_9ZZZZ</name>
<evidence type="ECO:0000256" key="3">
    <source>
        <dbReference type="ARBA" id="ARBA00022630"/>
    </source>
</evidence>
<accession>A0A3B0RIK4</accession>
<dbReference type="InterPro" id="IPR037069">
    <property type="entry name" value="AcylCoA_DH/ox_N_sf"/>
</dbReference>
<dbReference type="GO" id="GO:0050660">
    <property type="term" value="F:flavin adenine dinucleotide binding"/>
    <property type="evidence" value="ECO:0007669"/>
    <property type="project" value="InterPro"/>
</dbReference>
<evidence type="ECO:0000256" key="5">
    <source>
        <dbReference type="ARBA" id="ARBA00023002"/>
    </source>
</evidence>
<dbReference type="Gene3D" id="1.10.540.10">
    <property type="entry name" value="Acyl-CoA dehydrogenase/oxidase, N-terminal domain"/>
    <property type="match status" value="1"/>
</dbReference>
<dbReference type="PANTHER" id="PTHR43884:SF20">
    <property type="entry name" value="ACYL-COA DEHYDROGENASE FADE28"/>
    <property type="match status" value="1"/>
</dbReference>
<dbReference type="InterPro" id="IPR009075">
    <property type="entry name" value="AcylCo_DH/oxidase_C"/>
</dbReference>
<dbReference type="InterPro" id="IPR009100">
    <property type="entry name" value="AcylCoA_DH/oxidase_NM_dom_sf"/>
</dbReference>
<proteinExistence type="inferred from homology"/>
<dbReference type="InterPro" id="IPR006091">
    <property type="entry name" value="Acyl-CoA_Oxase/DH_mid-dom"/>
</dbReference>
<sequence length="374" mass="39352">MADSATFVRSEEQAMLAATVRELLETSATLDTVRDMSLTNDAFNRDAWNGLAGMGLIGLTVSEEYGGAGYGFAEMAVVFEELGAMVTPVPMLSSLLAATAILESGTREQKAALLPPIASGEAVGTLAAFESPHCDGVTSIATSAIATDGGWEISGTKRFVTDAPNADLFVVTANVDGETSLFAIERGAGGLTVTSTPSLDPTRPLGQITFEEVLAPEDAYLGGTANPRAVRRALDLGVAALAQEQVGGAQRCLEMATEYARTRFQFGRAIGSFQAIKHMCANMLVSVEHARSVAWHAARTIDDPDEASIAVPLARSVCSDAYLSVAGANIQVHGGIGFTWEHDAHLYFKRAKSTSLLLGSAERHRDRLADAVGI</sequence>
<dbReference type="AlphaFoldDB" id="A0A3B0RIK4"/>
<comment type="similarity">
    <text evidence="2">Belongs to the acyl-CoA dehydrogenase family.</text>
</comment>
<evidence type="ECO:0000313" key="9">
    <source>
        <dbReference type="EMBL" id="VAV91652.1"/>
    </source>
</evidence>
<feature type="domain" description="Acyl-CoA dehydrogenase/oxidase N-terminal" evidence="8">
    <location>
        <begin position="10"/>
        <end position="121"/>
    </location>
</feature>
<dbReference type="GO" id="GO:0003995">
    <property type="term" value="F:acyl-CoA dehydrogenase activity"/>
    <property type="evidence" value="ECO:0007669"/>
    <property type="project" value="TreeGrafter"/>
</dbReference>
<evidence type="ECO:0000259" key="6">
    <source>
        <dbReference type="Pfam" id="PF00441"/>
    </source>
</evidence>
<keyword evidence="5 9" id="KW-0560">Oxidoreductase</keyword>
<protein>
    <submittedName>
        <fullName evidence="9">Butyryl-CoA dehydrogenase</fullName>
        <ecNumber evidence="9">1.3.99.2</ecNumber>
    </submittedName>
</protein>
<dbReference type="EC" id="1.3.99.2" evidence="9"/>
<evidence type="ECO:0000256" key="2">
    <source>
        <dbReference type="ARBA" id="ARBA00009347"/>
    </source>
</evidence>
<dbReference type="InterPro" id="IPR013786">
    <property type="entry name" value="AcylCoA_DH/ox_N"/>
</dbReference>
<dbReference type="Gene3D" id="1.20.140.10">
    <property type="entry name" value="Butyryl-CoA Dehydrogenase, subunit A, domain 3"/>
    <property type="match status" value="1"/>
</dbReference>
<dbReference type="InterPro" id="IPR046373">
    <property type="entry name" value="Acyl-CoA_Oxase/DH_mid-dom_sf"/>
</dbReference>
<dbReference type="InterPro" id="IPR036250">
    <property type="entry name" value="AcylCo_DH-like_C"/>
</dbReference>